<gene>
    <name evidence="1" type="ORF">TAV2_LOCUS7539</name>
</gene>
<dbReference type="EMBL" id="OU466858">
    <property type="protein sequence ID" value="CAH2047204.1"/>
    <property type="molecule type" value="Genomic_DNA"/>
</dbReference>
<accession>A0AAU9RUL0</accession>
<name>A0AAU9RUL0_THLAR</name>
<protein>
    <submittedName>
        <fullName evidence="1">Uncharacterized protein</fullName>
    </submittedName>
</protein>
<feature type="non-terminal residue" evidence="1">
    <location>
        <position position="66"/>
    </location>
</feature>
<evidence type="ECO:0000313" key="1">
    <source>
        <dbReference type="EMBL" id="CAH2047204.1"/>
    </source>
</evidence>
<keyword evidence="2" id="KW-1185">Reference proteome</keyword>
<sequence length="66" mass="7471">MMAQQIPFIQYYPGCLMMCTSQSGFPKNFLCPVTCMKSCLQQASLQSFSLNENKEIDDSDYICKLG</sequence>
<dbReference type="Proteomes" id="UP000836841">
    <property type="component" value="Chromosome 2"/>
</dbReference>
<organism evidence="1 2">
    <name type="scientific">Thlaspi arvense</name>
    <name type="common">Field penny-cress</name>
    <dbReference type="NCBI Taxonomy" id="13288"/>
    <lineage>
        <taxon>Eukaryota</taxon>
        <taxon>Viridiplantae</taxon>
        <taxon>Streptophyta</taxon>
        <taxon>Embryophyta</taxon>
        <taxon>Tracheophyta</taxon>
        <taxon>Spermatophyta</taxon>
        <taxon>Magnoliopsida</taxon>
        <taxon>eudicotyledons</taxon>
        <taxon>Gunneridae</taxon>
        <taxon>Pentapetalae</taxon>
        <taxon>rosids</taxon>
        <taxon>malvids</taxon>
        <taxon>Brassicales</taxon>
        <taxon>Brassicaceae</taxon>
        <taxon>Thlaspideae</taxon>
        <taxon>Thlaspi</taxon>
    </lineage>
</organism>
<dbReference type="AlphaFoldDB" id="A0AAU9RUL0"/>
<proteinExistence type="predicted"/>
<reference evidence="1 2" key="1">
    <citation type="submission" date="2022-03" db="EMBL/GenBank/DDBJ databases">
        <authorList>
            <person name="Nunn A."/>
            <person name="Chopra R."/>
            <person name="Nunn A."/>
            <person name="Contreras Garrido A."/>
        </authorList>
    </citation>
    <scope>NUCLEOTIDE SEQUENCE [LARGE SCALE GENOMIC DNA]</scope>
</reference>
<evidence type="ECO:0000313" key="2">
    <source>
        <dbReference type="Proteomes" id="UP000836841"/>
    </source>
</evidence>